<proteinExistence type="predicted"/>
<name>A0A438GHA4_VITVI</name>
<evidence type="ECO:0000313" key="1">
    <source>
        <dbReference type="EMBL" id="RVW71572.1"/>
    </source>
</evidence>
<dbReference type="AlphaFoldDB" id="A0A438GHA4"/>
<dbReference type="EMBL" id="QGNW01000435">
    <property type="protein sequence ID" value="RVW71572.1"/>
    <property type="molecule type" value="Genomic_DNA"/>
</dbReference>
<organism evidence="1 2">
    <name type="scientific">Vitis vinifera</name>
    <name type="common">Grape</name>
    <dbReference type="NCBI Taxonomy" id="29760"/>
    <lineage>
        <taxon>Eukaryota</taxon>
        <taxon>Viridiplantae</taxon>
        <taxon>Streptophyta</taxon>
        <taxon>Embryophyta</taxon>
        <taxon>Tracheophyta</taxon>
        <taxon>Spermatophyta</taxon>
        <taxon>Magnoliopsida</taxon>
        <taxon>eudicotyledons</taxon>
        <taxon>Gunneridae</taxon>
        <taxon>Pentapetalae</taxon>
        <taxon>rosids</taxon>
        <taxon>Vitales</taxon>
        <taxon>Vitaceae</taxon>
        <taxon>Viteae</taxon>
        <taxon>Vitis</taxon>
    </lineage>
</organism>
<comment type="caution">
    <text evidence="1">The sequence shown here is derived from an EMBL/GenBank/DDBJ whole genome shotgun (WGS) entry which is preliminary data.</text>
</comment>
<evidence type="ECO:0008006" key="3">
    <source>
        <dbReference type="Google" id="ProtNLM"/>
    </source>
</evidence>
<dbReference type="Proteomes" id="UP000288805">
    <property type="component" value="Unassembled WGS sequence"/>
</dbReference>
<evidence type="ECO:0000313" key="2">
    <source>
        <dbReference type="Proteomes" id="UP000288805"/>
    </source>
</evidence>
<accession>A0A438GHA4</accession>
<gene>
    <name evidence="1" type="ORF">CK203_047965</name>
</gene>
<reference evidence="1 2" key="1">
    <citation type="journal article" date="2018" name="PLoS Genet.">
        <title>Population sequencing reveals clonal diversity and ancestral inbreeding in the grapevine cultivar Chardonnay.</title>
        <authorList>
            <person name="Roach M.J."/>
            <person name="Johnson D.L."/>
            <person name="Bohlmann J."/>
            <person name="van Vuuren H.J."/>
            <person name="Jones S.J."/>
            <person name="Pretorius I.S."/>
            <person name="Schmidt S.A."/>
            <person name="Borneman A.R."/>
        </authorList>
    </citation>
    <scope>NUCLEOTIDE SEQUENCE [LARGE SCALE GENOMIC DNA]</scope>
    <source>
        <strain evidence="2">cv. Chardonnay</strain>
        <tissue evidence="1">Leaf</tissue>
    </source>
</reference>
<protein>
    <recommendedName>
        <fullName evidence="3">Reverse transcriptase zinc-binding domain-containing protein</fullName>
    </recommendedName>
</protein>
<sequence>MGKRIWVETRKANGVFRVGVWKEILKDPLGVGKIWCSRNVTVEEYWDQNLGQGGWNLRLLRDFNDWELGMVGNLLVELREYRVTLEEDSVFWKEGKDGLFKVKKAYSVLANTEGAEFPHSNVWVDRVPTKIAFFAWEAAWGRSSLWIGCREEDSNSLTDVSCVGVKRKRSIIFEFIVQW</sequence>